<protein>
    <submittedName>
        <fullName evidence="2">Uncharacterized protein</fullName>
    </submittedName>
</protein>
<accession>A0ABV9TZU2</accession>
<name>A0ABV9TZU2_9ACTN</name>
<sequence length="146" mass="16563">MSGGRGGASGWEQLRERVRGRTLSLAGHLRRWAVQPKPAPSAAVPSQARGGDEARPDPSRARDFDGLRRELKLYRVCEDRPSLRQMAKNDAGRHGHNWYDIDRRRSLTRQFVAGFVRGCGGDEAEVARWTAAWERIAVQEERRRSD</sequence>
<comment type="caution">
    <text evidence="2">The sequence shown here is derived from an EMBL/GenBank/DDBJ whole genome shotgun (WGS) entry which is preliminary data.</text>
</comment>
<evidence type="ECO:0000313" key="3">
    <source>
        <dbReference type="Proteomes" id="UP001595872"/>
    </source>
</evidence>
<evidence type="ECO:0000313" key="2">
    <source>
        <dbReference type="EMBL" id="MFC4909044.1"/>
    </source>
</evidence>
<dbReference type="Proteomes" id="UP001595872">
    <property type="component" value="Unassembled WGS sequence"/>
</dbReference>
<proteinExistence type="predicted"/>
<dbReference type="RefSeq" id="WP_378256211.1">
    <property type="nucleotide sequence ID" value="NZ_JBHSIT010000004.1"/>
</dbReference>
<evidence type="ECO:0000256" key="1">
    <source>
        <dbReference type="SAM" id="MobiDB-lite"/>
    </source>
</evidence>
<reference evidence="3" key="1">
    <citation type="journal article" date="2019" name="Int. J. Syst. Evol. Microbiol.">
        <title>The Global Catalogue of Microorganisms (GCM) 10K type strain sequencing project: providing services to taxonomists for standard genome sequencing and annotation.</title>
        <authorList>
            <consortium name="The Broad Institute Genomics Platform"/>
            <consortium name="The Broad Institute Genome Sequencing Center for Infectious Disease"/>
            <person name="Wu L."/>
            <person name="Ma J."/>
        </authorList>
    </citation>
    <scope>NUCLEOTIDE SEQUENCE [LARGE SCALE GENOMIC DNA]</scope>
    <source>
        <strain evidence="3">KLKA75</strain>
    </source>
</reference>
<gene>
    <name evidence="2" type="ORF">ACFPCY_17100</name>
</gene>
<keyword evidence="3" id="KW-1185">Reference proteome</keyword>
<dbReference type="EMBL" id="JBHSIT010000004">
    <property type="protein sequence ID" value="MFC4909044.1"/>
    <property type="molecule type" value="Genomic_DNA"/>
</dbReference>
<feature type="compositionally biased region" description="Basic and acidic residues" evidence="1">
    <location>
        <begin position="50"/>
        <end position="62"/>
    </location>
</feature>
<feature type="region of interest" description="Disordered" evidence="1">
    <location>
        <begin position="29"/>
        <end position="62"/>
    </location>
</feature>
<organism evidence="2 3">
    <name type="scientific">Actinomadura gamaensis</name>
    <dbReference type="NCBI Taxonomy" id="1763541"/>
    <lineage>
        <taxon>Bacteria</taxon>
        <taxon>Bacillati</taxon>
        <taxon>Actinomycetota</taxon>
        <taxon>Actinomycetes</taxon>
        <taxon>Streptosporangiales</taxon>
        <taxon>Thermomonosporaceae</taxon>
        <taxon>Actinomadura</taxon>
    </lineage>
</organism>